<evidence type="ECO:0000313" key="3">
    <source>
        <dbReference type="Proteomes" id="UP001305779"/>
    </source>
</evidence>
<name>A0ABR0EAH8_ZASCE</name>
<dbReference type="InterPro" id="IPR036389">
    <property type="entry name" value="RNase_III_sf"/>
</dbReference>
<protein>
    <recommendedName>
        <fullName evidence="4">RNase III domain-containing protein</fullName>
    </recommendedName>
</protein>
<accession>A0ABR0EAH8</accession>
<reference evidence="2 3" key="1">
    <citation type="journal article" date="2023" name="G3 (Bethesda)">
        <title>A chromosome-level genome assembly of Zasmidium syzygii isolated from banana leaves.</title>
        <authorList>
            <person name="van Westerhoven A.C."/>
            <person name="Mehrabi R."/>
            <person name="Talebi R."/>
            <person name="Steentjes M.B.F."/>
            <person name="Corcolon B."/>
            <person name="Chong P.A."/>
            <person name="Kema G.H.J."/>
            <person name="Seidl M.F."/>
        </authorList>
    </citation>
    <scope>NUCLEOTIDE SEQUENCE [LARGE SCALE GENOMIC DNA]</scope>
    <source>
        <strain evidence="2 3">P124</strain>
    </source>
</reference>
<dbReference type="EMBL" id="JAXOVC010000008">
    <property type="protein sequence ID" value="KAK4498451.1"/>
    <property type="molecule type" value="Genomic_DNA"/>
</dbReference>
<keyword evidence="3" id="KW-1185">Reference proteome</keyword>
<proteinExistence type="predicted"/>
<feature type="region of interest" description="Disordered" evidence="1">
    <location>
        <begin position="1"/>
        <end position="47"/>
    </location>
</feature>
<dbReference type="Proteomes" id="UP001305779">
    <property type="component" value="Unassembled WGS sequence"/>
</dbReference>
<evidence type="ECO:0008006" key="4">
    <source>
        <dbReference type="Google" id="ProtNLM"/>
    </source>
</evidence>
<gene>
    <name evidence="2" type="ORF">PRZ48_011109</name>
</gene>
<comment type="caution">
    <text evidence="2">The sequence shown here is derived from an EMBL/GenBank/DDBJ whole genome shotgun (WGS) entry which is preliminary data.</text>
</comment>
<dbReference type="Gene3D" id="1.10.1520.10">
    <property type="entry name" value="Ribonuclease III domain"/>
    <property type="match status" value="1"/>
</dbReference>
<evidence type="ECO:0000256" key="1">
    <source>
        <dbReference type="SAM" id="MobiDB-lite"/>
    </source>
</evidence>
<organism evidence="2 3">
    <name type="scientific">Zasmidium cellare</name>
    <name type="common">Wine cellar mold</name>
    <name type="synonym">Racodium cellare</name>
    <dbReference type="NCBI Taxonomy" id="395010"/>
    <lineage>
        <taxon>Eukaryota</taxon>
        <taxon>Fungi</taxon>
        <taxon>Dikarya</taxon>
        <taxon>Ascomycota</taxon>
        <taxon>Pezizomycotina</taxon>
        <taxon>Dothideomycetes</taxon>
        <taxon>Dothideomycetidae</taxon>
        <taxon>Mycosphaerellales</taxon>
        <taxon>Mycosphaerellaceae</taxon>
        <taxon>Zasmidium</taxon>
    </lineage>
</organism>
<evidence type="ECO:0000313" key="2">
    <source>
        <dbReference type="EMBL" id="KAK4498451.1"/>
    </source>
</evidence>
<feature type="compositionally biased region" description="Low complexity" evidence="1">
    <location>
        <begin position="8"/>
        <end position="45"/>
    </location>
</feature>
<sequence length="222" mass="24694">METENHTQDTTADASTANADVQPANANVQPANANVQPANASNPPSTTTDFRFVPQLDSFDPNFRSHARKLERLLQFEFPDLPLLREAFVGQRAPLVIHDKPVHAGNQKLAMLGDAALRIAYLDGWFWDDSTCSQIGQKMSHLASNLFLAKLGYFWDLEEMVVDIYGEPLKPVDVIDMASFVEAILGVVWVVSGNEVQEVKRVMNNLAKGYMGEDVCTGDWRQ</sequence>
<dbReference type="SUPFAM" id="SSF69065">
    <property type="entry name" value="RNase III domain-like"/>
    <property type="match status" value="1"/>
</dbReference>